<proteinExistence type="predicted"/>
<dbReference type="PANTHER" id="PTHR10258:SF13">
    <property type="entry name" value="CALCIUM-ACTIVATED POTASSIUM CHANNEL SUBUNIT BETA-1"/>
    <property type="match status" value="1"/>
</dbReference>
<dbReference type="GO" id="GO:0015269">
    <property type="term" value="F:calcium-activated potassium channel activity"/>
    <property type="evidence" value="ECO:0007669"/>
    <property type="project" value="InterPro"/>
</dbReference>
<evidence type="ECO:0008006" key="12">
    <source>
        <dbReference type="Google" id="ProtNLM"/>
    </source>
</evidence>
<gene>
    <name evidence="10" type="ORF">GDO54_006713</name>
</gene>
<evidence type="ECO:0000256" key="3">
    <source>
        <dbReference type="ARBA" id="ARBA00022692"/>
    </source>
</evidence>
<dbReference type="Proteomes" id="UP001181693">
    <property type="component" value="Unassembled WGS sequence"/>
</dbReference>
<protein>
    <recommendedName>
        <fullName evidence="12">Calcium-activated potassium channel subunit beta-1</fullName>
    </recommendedName>
</protein>
<feature type="transmembrane region" description="Helical" evidence="9">
    <location>
        <begin position="16"/>
        <end position="39"/>
    </location>
</feature>
<comment type="caution">
    <text evidence="10">The sequence shown here is derived from an EMBL/GenBank/DDBJ whole genome shotgun (WGS) entry which is preliminary data.</text>
</comment>
<evidence type="ECO:0000256" key="2">
    <source>
        <dbReference type="ARBA" id="ARBA00022448"/>
    </source>
</evidence>
<evidence type="ECO:0000256" key="9">
    <source>
        <dbReference type="SAM" id="Phobius"/>
    </source>
</evidence>
<keyword evidence="6 9" id="KW-0472">Membrane</keyword>
<keyword evidence="5" id="KW-0406">Ion transport</keyword>
<evidence type="ECO:0000256" key="5">
    <source>
        <dbReference type="ARBA" id="ARBA00023065"/>
    </source>
</evidence>
<keyword evidence="11" id="KW-1185">Reference proteome</keyword>
<keyword evidence="7" id="KW-0325">Glycoprotein</keyword>
<evidence type="ECO:0000313" key="11">
    <source>
        <dbReference type="Proteomes" id="UP001181693"/>
    </source>
</evidence>
<comment type="subcellular location">
    <subcellularLocation>
        <location evidence="1">Membrane</location>
        <topology evidence="1">Multi-pass membrane protein</topology>
    </subcellularLocation>
</comment>
<dbReference type="GO" id="GO:0005513">
    <property type="term" value="P:detection of calcium ion"/>
    <property type="evidence" value="ECO:0007669"/>
    <property type="project" value="TreeGrafter"/>
</dbReference>
<dbReference type="EMBL" id="DYDO01000002">
    <property type="protein sequence ID" value="DBA30770.1"/>
    <property type="molecule type" value="Genomic_DNA"/>
</dbReference>
<dbReference type="AlphaFoldDB" id="A0AAV3AZX8"/>
<dbReference type="GO" id="GO:0008076">
    <property type="term" value="C:voltage-gated potassium channel complex"/>
    <property type="evidence" value="ECO:0007669"/>
    <property type="project" value="TreeGrafter"/>
</dbReference>
<keyword evidence="4 9" id="KW-1133">Transmembrane helix</keyword>
<keyword evidence="3 9" id="KW-0812">Transmembrane</keyword>
<keyword evidence="2" id="KW-0813">Transport</keyword>
<keyword evidence="8" id="KW-0407">Ion channel</keyword>
<evidence type="ECO:0000256" key="1">
    <source>
        <dbReference type="ARBA" id="ARBA00004141"/>
    </source>
</evidence>
<organism evidence="10 11">
    <name type="scientific">Pyxicephalus adspersus</name>
    <name type="common">African bullfrog</name>
    <dbReference type="NCBI Taxonomy" id="30357"/>
    <lineage>
        <taxon>Eukaryota</taxon>
        <taxon>Metazoa</taxon>
        <taxon>Chordata</taxon>
        <taxon>Craniata</taxon>
        <taxon>Vertebrata</taxon>
        <taxon>Euteleostomi</taxon>
        <taxon>Amphibia</taxon>
        <taxon>Batrachia</taxon>
        <taxon>Anura</taxon>
        <taxon>Neobatrachia</taxon>
        <taxon>Ranoidea</taxon>
        <taxon>Pyxicephalidae</taxon>
        <taxon>Pyxicephalinae</taxon>
        <taxon>Pyxicephalus</taxon>
    </lineage>
</organism>
<evidence type="ECO:0000256" key="8">
    <source>
        <dbReference type="ARBA" id="ARBA00023303"/>
    </source>
</evidence>
<sequence>MGKKLFMAQKRGETRAVCLGIGMILCSVMMFFLLGVTILPKYIKSVWTAESMCTLVQATFKNKTNCVHNSNTKPEIILKYPCLEVLVNLNFSEDTFMLYHNEESPEWNNKCTYVPECKENYTEIAIHIQEIQRRFIETSSFVCYFDPKGRQKGIILIRKFGPQKMISYFFWPTSMFTVGLCVVIIVKISQYFAMISLQANKALEIVKS</sequence>
<evidence type="ECO:0000256" key="7">
    <source>
        <dbReference type="ARBA" id="ARBA00023180"/>
    </source>
</evidence>
<dbReference type="Pfam" id="PF03185">
    <property type="entry name" value="CaKB"/>
    <property type="match status" value="1"/>
</dbReference>
<accession>A0AAV3AZX8</accession>
<name>A0AAV3AZX8_PYXAD</name>
<evidence type="ECO:0000256" key="6">
    <source>
        <dbReference type="ARBA" id="ARBA00023136"/>
    </source>
</evidence>
<evidence type="ECO:0000256" key="4">
    <source>
        <dbReference type="ARBA" id="ARBA00022989"/>
    </source>
</evidence>
<evidence type="ECO:0000313" key="10">
    <source>
        <dbReference type="EMBL" id="DBA30770.1"/>
    </source>
</evidence>
<dbReference type="PRINTS" id="PR01450">
    <property type="entry name" value="BKCHANNELB"/>
</dbReference>
<dbReference type="GO" id="GO:0015459">
    <property type="term" value="F:potassium channel regulator activity"/>
    <property type="evidence" value="ECO:0007669"/>
    <property type="project" value="TreeGrafter"/>
</dbReference>
<dbReference type="InterPro" id="IPR003930">
    <property type="entry name" value="K_chnl_Ca-activ_BK_bsu"/>
</dbReference>
<reference evidence="10" key="1">
    <citation type="thesis" date="2020" institute="ProQuest LLC" country="789 East Eisenhower Parkway, Ann Arbor, MI, USA">
        <title>Comparative Genomics and Chromosome Evolution.</title>
        <authorList>
            <person name="Mudd A.B."/>
        </authorList>
    </citation>
    <scope>NUCLEOTIDE SEQUENCE</scope>
    <source>
        <strain evidence="10">1538</strain>
        <tissue evidence="10">Blood</tissue>
    </source>
</reference>
<feature type="transmembrane region" description="Helical" evidence="9">
    <location>
        <begin position="168"/>
        <end position="186"/>
    </location>
</feature>
<dbReference type="PANTHER" id="PTHR10258">
    <property type="entry name" value="CALCIUM-ACTIVATED POTASSIUM CHANNEL SUBUNIT BETA"/>
    <property type="match status" value="1"/>
</dbReference>